<dbReference type="SUPFAM" id="SSF55781">
    <property type="entry name" value="GAF domain-like"/>
    <property type="match status" value="1"/>
</dbReference>
<dbReference type="RefSeq" id="WP_052244664.1">
    <property type="nucleotide sequence ID" value="NZ_JSUQ01000016.1"/>
</dbReference>
<evidence type="ECO:0000259" key="4">
    <source>
        <dbReference type="PROSITE" id="PS51077"/>
    </source>
</evidence>
<dbReference type="Gene3D" id="3.30.450.40">
    <property type="match status" value="1"/>
</dbReference>
<evidence type="ECO:0000256" key="2">
    <source>
        <dbReference type="ARBA" id="ARBA00023125"/>
    </source>
</evidence>
<keyword evidence="2" id="KW-0238">DNA-binding</keyword>
<name>A0A0B3S4U0_9RHOB</name>
<dbReference type="SUPFAM" id="SSF46785">
    <property type="entry name" value="Winged helix' DNA-binding domain"/>
    <property type="match status" value="1"/>
</dbReference>
<dbReference type="Gene3D" id="1.10.10.10">
    <property type="entry name" value="Winged helix-like DNA-binding domain superfamily/Winged helix DNA-binding domain"/>
    <property type="match status" value="1"/>
</dbReference>
<evidence type="ECO:0000256" key="3">
    <source>
        <dbReference type="ARBA" id="ARBA00023163"/>
    </source>
</evidence>
<sequence>MGRELQSSIVDKCANVLDVLAGSQNTMSFTELVDSTGFTKSSTHRIITILLGEGMLAQDDRTKAYTLGPRVLGWARAAWQKTDLQQISDAELMELRDITGLNVAVSILTDESIMFIRTIDTTPVRYAAKVGEQSPLHCTAAGKLFLAHDVLVWEKVSSGHYELEKFTDKTITDPARMAKEMEVVRRRGYAVCDREEFLQVCGIAAPIFDYQAKIIAALSLWAPAKKATISDLEKQAPALTHAADRISSRFGAMT</sequence>
<protein>
    <submittedName>
        <fullName evidence="6">Putative calcium binding transcriptional regulatory protein</fullName>
    </submittedName>
</protein>
<gene>
    <name evidence="6" type="ORF">OA50_03874</name>
</gene>
<dbReference type="InterPro" id="IPR029016">
    <property type="entry name" value="GAF-like_dom_sf"/>
</dbReference>
<dbReference type="GO" id="GO:0003677">
    <property type="term" value="F:DNA binding"/>
    <property type="evidence" value="ECO:0007669"/>
    <property type="project" value="UniProtKB-KW"/>
</dbReference>
<dbReference type="Pfam" id="PF01614">
    <property type="entry name" value="IclR_C"/>
    <property type="match status" value="1"/>
</dbReference>
<proteinExistence type="predicted"/>
<dbReference type="InterPro" id="IPR050707">
    <property type="entry name" value="HTH_MetabolicPath_Reg"/>
</dbReference>
<dbReference type="Pfam" id="PF09339">
    <property type="entry name" value="HTH_IclR"/>
    <property type="match status" value="1"/>
</dbReference>
<feature type="domain" description="IclR-ED" evidence="5">
    <location>
        <begin position="70"/>
        <end position="252"/>
    </location>
</feature>
<dbReference type="PROSITE" id="PS51078">
    <property type="entry name" value="ICLR_ED"/>
    <property type="match status" value="1"/>
</dbReference>
<dbReference type="EMBL" id="JSUQ01000016">
    <property type="protein sequence ID" value="KHQ51711.1"/>
    <property type="molecule type" value="Genomic_DNA"/>
</dbReference>
<dbReference type="InterPro" id="IPR005471">
    <property type="entry name" value="Tscrpt_reg_IclR_N"/>
</dbReference>
<evidence type="ECO:0000256" key="1">
    <source>
        <dbReference type="ARBA" id="ARBA00023015"/>
    </source>
</evidence>
<dbReference type="InterPro" id="IPR036388">
    <property type="entry name" value="WH-like_DNA-bd_sf"/>
</dbReference>
<feature type="domain" description="HTH iclR-type" evidence="4">
    <location>
        <begin position="7"/>
        <end position="69"/>
    </location>
</feature>
<evidence type="ECO:0000313" key="6">
    <source>
        <dbReference type="EMBL" id="KHQ51711.1"/>
    </source>
</evidence>
<keyword evidence="3" id="KW-0804">Transcription</keyword>
<reference evidence="6 7" key="1">
    <citation type="submission" date="2014-10" db="EMBL/GenBank/DDBJ databases">
        <title>Genome sequence of Ponticoccus sp. strain UMTAT08 isolated from clonal culture of toxic dinoflagellate Alexandrium tamiyavanichii.</title>
        <authorList>
            <person name="Gan H.Y."/>
            <person name="Muhd D.-D."/>
            <person name="Mohd Noor M.E."/>
            <person name="Yeong Y.S."/>
            <person name="Usup G."/>
        </authorList>
    </citation>
    <scope>NUCLEOTIDE SEQUENCE [LARGE SCALE GENOMIC DNA]</scope>
    <source>
        <strain evidence="6 7">UMTAT08</strain>
    </source>
</reference>
<dbReference type="Proteomes" id="UP000030960">
    <property type="component" value="Unassembled WGS sequence"/>
</dbReference>
<keyword evidence="1" id="KW-0805">Transcription regulation</keyword>
<evidence type="ECO:0000259" key="5">
    <source>
        <dbReference type="PROSITE" id="PS51078"/>
    </source>
</evidence>
<dbReference type="SMART" id="SM00346">
    <property type="entry name" value="HTH_ICLR"/>
    <property type="match status" value="1"/>
</dbReference>
<dbReference type="PANTHER" id="PTHR30136">
    <property type="entry name" value="HELIX-TURN-HELIX TRANSCRIPTIONAL REGULATOR, ICLR FAMILY"/>
    <property type="match status" value="1"/>
</dbReference>
<dbReference type="AlphaFoldDB" id="A0A0B3S4U0"/>
<keyword evidence="7" id="KW-1185">Reference proteome</keyword>
<dbReference type="GO" id="GO:0045892">
    <property type="term" value="P:negative regulation of DNA-templated transcription"/>
    <property type="evidence" value="ECO:0007669"/>
    <property type="project" value="TreeGrafter"/>
</dbReference>
<dbReference type="GO" id="GO:0003700">
    <property type="term" value="F:DNA-binding transcription factor activity"/>
    <property type="evidence" value="ECO:0007669"/>
    <property type="project" value="TreeGrafter"/>
</dbReference>
<dbReference type="OrthoDB" id="6057486at2"/>
<comment type="caution">
    <text evidence="6">The sequence shown here is derived from an EMBL/GenBank/DDBJ whole genome shotgun (WGS) entry which is preliminary data.</text>
</comment>
<dbReference type="PATRIC" id="fig|1515334.3.peg.3904"/>
<dbReference type="PANTHER" id="PTHR30136:SF24">
    <property type="entry name" value="HTH-TYPE TRANSCRIPTIONAL REPRESSOR ALLR"/>
    <property type="match status" value="1"/>
</dbReference>
<accession>A0A0B3S4U0</accession>
<dbReference type="InterPro" id="IPR036390">
    <property type="entry name" value="WH_DNA-bd_sf"/>
</dbReference>
<organism evidence="6 7">
    <name type="scientific">Mameliella alba</name>
    <dbReference type="NCBI Taxonomy" id="561184"/>
    <lineage>
        <taxon>Bacteria</taxon>
        <taxon>Pseudomonadati</taxon>
        <taxon>Pseudomonadota</taxon>
        <taxon>Alphaproteobacteria</taxon>
        <taxon>Rhodobacterales</taxon>
        <taxon>Roseobacteraceae</taxon>
        <taxon>Mameliella</taxon>
    </lineage>
</organism>
<dbReference type="PROSITE" id="PS51077">
    <property type="entry name" value="HTH_ICLR"/>
    <property type="match status" value="1"/>
</dbReference>
<evidence type="ECO:0000313" key="7">
    <source>
        <dbReference type="Proteomes" id="UP000030960"/>
    </source>
</evidence>
<dbReference type="InterPro" id="IPR014757">
    <property type="entry name" value="Tscrpt_reg_IclR_C"/>
</dbReference>